<accession>A0A6I4TID6</accession>
<name>A0A6I4TID6_9SPHN</name>
<dbReference type="AlphaFoldDB" id="A0A6I4TID6"/>
<evidence type="ECO:0000313" key="1">
    <source>
        <dbReference type="EMBL" id="MXO95526.1"/>
    </source>
</evidence>
<protein>
    <submittedName>
        <fullName evidence="1">Uncharacterized protein</fullName>
    </submittedName>
</protein>
<organism evidence="1 2">
    <name type="scientific">Qipengyuania aquimaris</name>
    <dbReference type="NCBI Taxonomy" id="255984"/>
    <lineage>
        <taxon>Bacteria</taxon>
        <taxon>Pseudomonadati</taxon>
        <taxon>Pseudomonadota</taxon>
        <taxon>Alphaproteobacteria</taxon>
        <taxon>Sphingomonadales</taxon>
        <taxon>Erythrobacteraceae</taxon>
        <taxon>Qipengyuania</taxon>
    </lineage>
</organism>
<evidence type="ECO:0000313" key="2">
    <source>
        <dbReference type="Proteomes" id="UP000432727"/>
    </source>
</evidence>
<sequence>MSGLNEMYDYHREMTDAVSQISGDEEEWVWVMNEEHRRRYRTSSSM</sequence>
<keyword evidence="2" id="KW-1185">Reference proteome</keyword>
<dbReference type="RefSeq" id="WP_160594786.1">
    <property type="nucleotide sequence ID" value="NZ_WTYI01000001.1"/>
</dbReference>
<dbReference type="OrthoDB" id="7605358at2"/>
<proteinExistence type="predicted"/>
<dbReference type="Proteomes" id="UP000432727">
    <property type="component" value="Unassembled WGS sequence"/>
</dbReference>
<reference evidence="1 2" key="1">
    <citation type="submission" date="2019-12" db="EMBL/GenBank/DDBJ databases">
        <title>Genomic-based taxomic classification of the family Erythrobacteraceae.</title>
        <authorList>
            <person name="Xu L."/>
        </authorList>
    </citation>
    <scope>NUCLEOTIDE SEQUENCE [LARGE SCALE GENOMIC DNA]</scope>
    <source>
        <strain evidence="1 2">JCM 12189</strain>
    </source>
</reference>
<gene>
    <name evidence="1" type="ORF">GRI34_03725</name>
</gene>
<dbReference type="EMBL" id="WTYI01000001">
    <property type="protein sequence ID" value="MXO95526.1"/>
    <property type="molecule type" value="Genomic_DNA"/>
</dbReference>
<comment type="caution">
    <text evidence="1">The sequence shown here is derived from an EMBL/GenBank/DDBJ whole genome shotgun (WGS) entry which is preliminary data.</text>
</comment>